<proteinExistence type="inferred from homology"/>
<dbReference type="Proteomes" id="UP001399917">
    <property type="component" value="Unassembled WGS sequence"/>
</dbReference>
<dbReference type="SUPFAM" id="SSF52402">
    <property type="entry name" value="Adenine nucleotide alpha hydrolases-like"/>
    <property type="match status" value="2"/>
</dbReference>
<dbReference type="PRINTS" id="PR01438">
    <property type="entry name" value="UNVRSLSTRESS"/>
</dbReference>
<feature type="domain" description="UspA" evidence="4">
    <location>
        <begin position="138"/>
        <end position="275"/>
    </location>
</feature>
<dbReference type="EMBL" id="BAABDF010000007">
    <property type="protein sequence ID" value="GAA3873229.1"/>
    <property type="molecule type" value="Genomic_DNA"/>
</dbReference>
<evidence type="ECO:0000313" key="6">
    <source>
        <dbReference type="Proteomes" id="UP001399917"/>
    </source>
</evidence>
<reference evidence="6" key="1">
    <citation type="journal article" date="2019" name="Int. J. Syst. Evol. Microbiol.">
        <title>The Global Catalogue of Microorganisms (GCM) 10K type strain sequencing project: providing services to taxonomists for standard genome sequencing and annotation.</title>
        <authorList>
            <consortium name="The Broad Institute Genomics Platform"/>
            <consortium name="The Broad Institute Genome Sequencing Center for Infectious Disease"/>
            <person name="Wu L."/>
            <person name="Ma J."/>
        </authorList>
    </citation>
    <scope>NUCLEOTIDE SEQUENCE [LARGE SCALE GENOMIC DNA]</scope>
    <source>
        <strain evidence="6">JCM 17190</strain>
    </source>
</reference>
<dbReference type="Pfam" id="PF00582">
    <property type="entry name" value="Usp"/>
    <property type="match status" value="2"/>
</dbReference>
<evidence type="ECO:0000256" key="3">
    <source>
        <dbReference type="ARBA" id="ARBA00022840"/>
    </source>
</evidence>
<dbReference type="PANTHER" id="PTHR46268:SF27">
    <property type="entry name" value="UNIVERSAL STRESS PROTEIN RV2623"/>
    <property type="match status" value="1"/>
</dbReference>
<dbReference type="InterPro" id="IPR006015">
    <property type="entry name" value="Universal_stress_UspA"/>
</dbReference>
<keyword evidence="2" id="KW-0547">Nucleotide-binding</keyword>
<accession>A0ABP7KCU7</accession>
<dbReference type="InterPro" id="IPR006016">
    <property type="entry name" value="UspA"/>
</dbReference>
<evidence type="ECO:0000256" key="2">
    <source>
        <dbReference type="ARBA" id="ARBA00022741"/>
    </source>
</evidence>
<evidence type="ECO:0000256" key="1">
    <source>
        <dbReference type="ARBA" id="ARBA00008791"/>
    </source>
</evidence>
<name>A0ABP7KCU7_9RHOB</name>
<sequence>MKSILVATDLSERSDRAIERAAQLASQSGASLCVLHVVDADLPSAMADEIAEGAKEQITSLLAKDNIKAEVLVEFGDAWLTISEVLAAMKADLLVLGTHRHRGFAELFRGTTVERITKQSNVPVLMVKDPVMGPYARPLVGVDYSKCSARALQVARDLVPDATLTIVNGYHVPFKGLTERTDAHGQMSKRDTEKYQSEARDALGQFLDGIDHDLGKVDTVVKEGGGAVLIAAVAEKRDADLVCVGSHARSWLAGALLGSTAVDLMASGATDILVTPL</sequence>
<protein>
    <submittedName>
        <fullName evidence="5">Universal stress protein</fullName>
    </submittedName>
</protein>
<dbReference type="PANTHER" id="PTHR46268">
    <property type="entry name" value="STRESS RESPONSE PROTEIN NHAX"/>
    <property type="match status" value="1"/>
</dbReference>
<organism evidence="5 6">
    <name type="scientific">Celeribacter arenosi</name>
    <dbReference type="NCBI Taxonomy" id="792649"/>
    <lineage>
        <taxon>Bacteria</taxon>
        <taxon>Pseudomonadati</taxon>
        <taxon>Pseudomonadota</taxon>
        <taxon>Alphaproteobacteria</taxon>
        <taxon>Rhodobacterales</taxon>
        <taxon>Roseobacteraceae</taxon>
        <taxon>Celeribacter</taxon>
    </lineage>
</organism>
<comment type="caution">
    <text evidence="5">The sequence shown here is derived from an EMBL/GenBank/DDBJ whole genome shotgun (WGS) entry which is preliminary data.</text>
</comment>
<comment type="similarity">
    <text evidence="1">Belongs to the universal stress protein A family.</text>
</comment>
<feature type="domain" description="UspA" evidence="4">
    <location>
        <begin position="1"/>
        <end position="128"/>
    </location>
</feature>
<evidence type="ECO:0000259" key="4">
    <source>
        <dbReference type="Pfam" id="PF00582"/>
    </source>
</evidence>
<dbReference type="InterPro" id="IPR014729">
    <property type="entry name" value="Rossmann-like_a/b/a_fold"/>
</dbReference>
<dbReference type="CDD" id="cd00293">
    <property type="entry name" value="USP-like"/>
    <property type="match status" value="2"/>
</dbReference>
<gene>
    <name evidence="5" type="ORF">GCM10022404_23850</name>
</gene>
<dbReference type="RefSeq" id="WP_344847417.1">
    <property type="nucleotide sequence ID" value="NZ_BAABDF010000007.1"/>
</dbReference>
<evidence type="ECO:0000313" key="5">
    <source>
        <dbReference type="EMBL" id="GAA3873229.1"/>
    </source>
</evidence>
<keyword evidence="3" id="KW-0067">ATP-binding</keyword>
<keyword evidence="6" id="KW-1185">Reference proteome</keyword>
<dbReference type="Gene3D" id="3.40.50.620">
    <property type="entry name" value="HUPs"/>
    <property type="match status" value="2"/>
</dbReference>